<dbReference type="RefSeq" id="WP_123217834.1">
    <property type="nucleotide sequence ID" value="NZ_RJTM01000144.1"/>
</dbReference>
<dbReference type="EMBL" id="RJTM01000144">
    <property type="protein sequence ID" value="RNL77984.1"/>
    <property type="molecule type" value="Genomic_DNA"/>
</dbReference>
<keyword evidence="3" id="KW-1185">Reference proteome</keyword>
<dbReference type="Proteomes" id="UP000267469">
    <property type="component" value="Unassembled WGS sequence"/>
</dbReference>
<accession>A0A3N0DQR6</accession>
<sequence length="114" mass="12787">MTKQKLVFIGLIGSVVLFIVGYAYWKFGMEDWEVTEVETVAIPELEVSEPEFDNKKEAVDALEPEREFTPPSVYDDKELDSMGITIDSLQVVEEGVAEGDGSVEYTSYAKEEIP</sequence>
<name>A0A3N0DQR6_SINP1</name>
<gene>
    <name evidence="2" type="ORF">ED312_20180</name>
</gene>
<protein>
    <submittedName>
        <fullName evidence="2">Uncharacterized protein</fullName>
    </submittedName>
</protein>
<keyword evidence="1" id="KW-1133">Transmembrane helix</keyword>
<keyword evidence="1" id="KW-0812">Transmembrane</keyword>
<comment type="caution">
    <text evidence="2">The sequence shown here is derived from an EMBL/GenBank/DDBJ whole genome shotgun (WGS) entry which is preliminary data.</text>
</comment>
<dbReference type="AlphaFoldDB" id="A0A3N0DQR6"/>
<proteinExistence type="predicted"/>
<evidence type="ECO:0000313" key="3">
    <source>
        <dbReference type="Proteomes" id="UP000267469"/>
    </source>
</evidence>
<organism evidence="2 3">
    <name type="scientific">Sinomicrobium pectinilyticum</name>
    <dbReference type="NCBI Taxonomy" id="1084421"/>
    <lineage>
        <taxon>Bacteria</taxon>
        <taxon>Pseudomonadati</taxon>
        <taxon>Bacteroidota</taxon>
        <taxon>Flavobacteriia</taxon>
        <taxon>Flavobacteriales</taxon>
        <taxon>Flavobacteriaceae</taxon>
        <taxon>Sinomicrobium</taxon>
    </lineage>
</organism>
<keyword evidence="1" id="KW-0472">Membrane</keyword>
<evidence type="ECO:0000313" key="2">
    <source>
        <dbReference type="EMBL" id="RNL77984.1"/>
    </source>
</evidence>
<reference evidence="2 3" key="1">
    <citation type="submission" date="2018-10" db="EMBL/GenBank/DDBJ databases">
        <title>Sinomicrobium pectinilyticum sp. nov., a pectinase-producing bacterium isolated from alkaline and saline soil, and emended description of the genus Sinomicrobium.</title>
        <authorList>
            <person name="Cheng B."/>
            <person name="Li C."/>
            <person name="Lai Q."/>
            <person name="Du M."/>
            <person name="Shao Z."/>
            <person name="Xu P."/>
            <person name="Yang C."/>
        </authorList>
    </citation>
    <scope>NUCLEOTIDE SEQUENCE [LARGE SCALE GENOMIC DNA]</scope>
    <source>
        <strain evidence="2 3">5DNS001</strain>
    </source>
</reference>
<feature type="transmembrane region" description="Helical" evidence="1">
    <location>
        <begin position="6"/>
        <end position="25"/>
    </location>
</feature>
<evidence type="ECO:0000256" key="1">
    <source>
        <dbReference type="SAM" id="Phobius"/>
    </source>
</evidence>